<keyword evidence="1 4" id="KW-0489">Methyltransferase</keyword>
<feature type="domain" description="Methyltransferase" evidence="3">
    <location>
        <begin position="58"/>
        <end position="151"/>
    </location>
</feature>
<evidence type="ECO:0000313" key="5">
    <source>
        <dbReference type="Proteomes" id="UP000326354"/>
    </source>
</evidence>
<sequence>MYKRIKNALHVWFVFNLYNLRNFITGGNSQWLYYTSSDYKQIANNLVKNMQLGDHAKILDLGCGSGGMLVYLNKINTNFKLYGVDINSLSISQAQKNLPSASFYASSCDDLHFLENDTIDACIIFGVLNYLTVEQVEKTIHEVIRVSKRGGQILILNNYEEKHHNKKSWGTYPLPDNYWESLTHDVALDIQYLDMEEFCAVRKYEGNAVKISLRQTTTEG</sequence>
<dbReference type="CDD" id="cd02440">
    <property type="entry name" value="AdoMet_MTases"/>
    <property type="match status" value="1"/>
</dbReference>
<accession>A0A5S9ITD0</accession>
<evidence type="ECO:0000256" key="1">
    <source>
        <dbReference type="ARBA" id="ARBA00022603"/>
    </source>
</evidence>
<protein>
    <submittedName>
        <fullName evidence="4">Type 11 methyltransferase</fullName>
    </submittedName>
</protein>
<dbReference type="EMBL" id="AP019860">
    <property type="protein sequence ID" value="BBM87266.1"/>
    <property type="molecule type" value="Genomic_DNA"/>
</dbReference>
<dbReference type="GO" id="GO:0032259">
    <property type="term" value="P:methylation"/>
    <property type="evidence" value="ECO:0007669"/>
    <property type="project" value="UniProtKB-KW"/>
</dbReference>
<dbReference type="KEGG" id="uam:UABAM_05669"/>
<proteinExistence type="predicted"/>
<dbReference type="SUPFAM" id="SSF53335">
    <property type="entry name" value="S-adenosyl-L-methionine-dependent methyltransferases"/>
    <property type="match status" value="1"/>
</dbReference>
<dbReference type="GO" id="GO:0008168">
    <property type="term" value="F:methyltransferase activity"/>
    <property type="evidence" value="ECO:0007669"/>
    <property type="project" value="UniProtKB-KW"/>
</dbReference>
<reference evidence="4 5" key="1">
    <citation type="submission" date="2019-08" db="EMBL/GenBank/DDBJ databases">
        <title>Complete genome sequence of Candidatus Uab amorphum.</title>
        <authorList>
            <person name="Shiratori T."/>
            <person name="Suzuki S."/>
            <person name="Kakizawa Y."/>
            <person name="Ishida K."/>
        </authorList>
    </citation>
    <scope>NUCLEOTIDE SEQUENCE [LARGE SCALE GENOMIC DNA]</scope>
    <source>
        <strain evidence="4 5">SRT547</strain>
    </source>
</reference>
<evidence type="ECO:0000313" key="4">
    <source>
        <dbReference type="EMBL" id="BBM87266.1"/>
    </source>
</evidence>
<dbReference type="PANTHER" id="PTHR43861">
    <property type="entry name" value="TRANS-ACONITATE 2-METHYLTRANSFERASE-RELATED"/>
    <property type="match status" value="1"/>
</dbReference>
<keyword evidence="2 4" id="KW-0808">Transferase</keyword>
<organism evidence="4 5">
    <name type="scientific">Uabimicrobium amorphum</name>
    <dbReference type="NCBI Taxonomy" id="2596890"/>
    <lineage>
        <taxon>Bacteria</taxon>
        <taxon>Pseudomonadati</taxon>
        <taxon>Planctomycetota</taxon>
        <taxon>Candidatus Uabimicrobiia</taxon>
        <taxon>Candidatus Uabimicrobiales</taxon>
        <taxon>Candidatus Uabimicrobiaceae</taxon>
        <taxon>Candidatus Uabimicrobium</taxon>
    </lineage>
</organism>
<dbReference type="AlphaFoldDB" id="A0A5S9ITD0"/>
<name>A0A5S9ITD0_UABAM</name>
<dbReference type="InterPro" id="IPR029063">
    <property type="entry name" value="SAM-dependent_MTases_sf"/>
</dbReference>
<evidence type="ECO:0000256" key="2">
    <source>
        <dbReference type="ARBA" id="ARBA00022679"/>
    </source>
</evidence>
<dbReference type="Gene3D" id="3.40.50.150">
    <property type="entry name" value="Vaccinia Virus protein VP39"/>
    <property type="match status" value="1"/>
</dbReference>
<dbReference type="InterPro" id="IPR041698">
    <property type="entry name" value="Methyltransf_25"/>
</dbReference>
<gene>
    <name evidence="4" type="ORF">UABAM_05669</name>
</gene>
<dbReference type="PANTHER" id="PTHR43861:SF1">
    <property type="entry name" value="TRANS-ACONITATE 2-METHYLTRANSFERASE"/>
    <property type="match status" value="1"/>
</dbReference>
<dbReference type="Pfam" id="PF13649">
    <property type="entry name" value="Methyltransf_25"/>
    <property type="match status" value="1"/>
</dbReference>
<dbReference type="OrthoDB" id="9792690at2"/>
<dbReference type="RefSeq" id="WP_151971292.1">
    <property type="nucleotide sequence ID" value="NZ_AP019860.1"/>
</dbReference>
<evidence type="ECO:0000259" key="3">
    <source>
        <dbReference type="Pfam" id="PF13649"/>
    </source>
</evidence>
<keyword evidence="5" id="KW-1185">Reference proteome</keyword>
<dbReference type="Proteomes" id="UP000326354">
    <property type="component" value="Chromosome"/>
</dbReference>